<dbReference type="SUPFAM" id="SSF47095">
    <property type="entry name" value="HMG-box"/>
    <property type="match status" value="1"/>
</dbReference>
<evidence type="ECO:0000256" key="3">
    <source>
        <dbReference type="PROSITE-ProRule" id="PRU00267"/>
    </source>
</evidence>
<gene>
    <name evidence="6" type="ORF">BASA50_002182</name>
</gene>
<evidence type="ECO:0000256" key="4">
    <source>
        <dbReference type="SAM" id="MobiDB-lite"/>
    </source>
</evidence>
<evidence type="ECO:0000259" key="5">
    <source>
        <dbReference type="PROSITE" id="PS50118"/>
    </source>
</evidence>
<keyword evidence="2" id="KW-0804">Transcription</keyword>
<feature type="region of interest" description="Disordered" evidence="4">
    <location>
        <begin position="460"/>
        <end position="483"/>
    </location>
</feature>
<dbReference type="Pfam" id="PF00505">
    <property type="entry name" value="HMG_box"/>
    <property type="match status" value="1"/>
</dbReference>
<feature type="compositionally biased region" description="Polar residues" evidence="4">
    <location>
        <begin position="369"/>
        <end position="395"/>
    </location>
</feature>
<dbReference type="EMBL" id="JAFCIX010000030">
    <property type="protein sequence ID" value="KAH6600617.1"/>
    <property type="molecule type" value="Genomic_DNA"/>
</dbReference>
<comment type="caution">
    <text evidence="6">The sequence shown here is derived from an EMBL/GenBank/DDBJ whole genome shotgun (WGS) entry which is preliminary data.</text>
</comment>
<feature type="compositionally biased region" description="Low complexity" evidence="4">
    <location>
        <begin position="275"/>
        <end position="286"/>
    </location>
</feature>
<dbReference type="PANTHER" id="PTHR10270:SF161">
    <property type="entry name" value="SEX-DETERMINING REGION Y PROTEIN"/>
    <property type="match status" value="1"/>
</dbReference>
<dbReference type="PANTHER" id="PTHR10270">
    <property type="entry name" value="SOX TRANSCRIPTION FACTOR"/>
    <property type="match status" value="1"/>
</dbReference>
<dbReference type="InterPro" id="IPR036910">
    <property type="entry name" value="HMG_box_dom_sf"/>
</dbReference>
<name>A0ABQ8FM41_9FUNG</name>
<protein>
    <recommendedName>
        <fullName evidence="5">HMG box domain-containing protein</fullName>
    </recommendedName>
</protein>
<evidence type="ECO:0000313" key="6">
    <source>
        <dbReference type="EMBL" id="KAH6600617.1"/>
    </source>
</evidence>
<dbReference type="Gene3D" id="1.10.30.10">
    <property type="entry name" value="High mobility group box domain"/>
    <property type="match status" value="1"/>
</dbReference>
<keyword evidence="1 3" id="KW-0238">DNA-binding</keyword>
<feature type="region of interest" description="Disordered" evidence="4">
    <location>
        <begin position="339"/>
        <end position="403"/>
    </location>
</feature>
<feature type="region of interest" description="Disordered" evidence="4">
    <location>
        <begin position="65"/>
        <end position="99"/>
    </location>
</feature>
<feature type="DNA-binding region" description="HMG box" evidence="3">
    <location>
        <begin position="481"/>
        <end position="552"/>
    </location>
</feature>
<sequence length="770" mass="84046">MGLATLVNQLLRQTLHSVTFSHIYTDVLLRTIKLVSQKYSPFGIFQVLHVPLYFGGSTKMNNTQQSLSLSSQYNAPKSGSQQSQVLNWQQGQSSKHMSANRPLAAANDVGLGNVVRFHNTAPLTPTPTGRHSYGVSCGGDLHNMEMPSLTPINKLASNNNSGATGLLTTRNTLSLHDNRCYLPTGMASFDQQQHSAYSAQSTTKAIGSQAAPSPLAVIKDLRAYSNMTPTPSPAHSMLFMPQMQIPSQEPSPLLNQQFNQSYQDSMPLYMSPSLQQLQLQQQQQQQHHQHHQSPPEFDMASQVDPKMEMAKFQMLQYQDSSSQLTQFLQDAQLQQFQFQHMNQQSSTRDINDESPLSAGSGKGGENPARHQQNTEGIQSTTTFSHPSPSGTNSVEEPSPNLDNFDANALTFDIATCNTTARPMDGNVYPSQSLFSAPLSSNIPKCVSQVAASSNTGGATLASGARLSTNAPPLETRPPTHTPRPANSFLLYRAEMQAVVRKQYGSSEKVNNNAISKIVGELWRKESPEVKASYAARAAEVKRAHALQFPGYKYTPKKPKSRGPAVCKKTAASRPALTQTQAKAGLHRFRSSSIGHAPPNRAAHMDFLGTTPAYTRGTLQPLQFTHVPSLGQSASTPNDGLSYSPITPNQWRSPVTPNLVSVNMPLACQSPTDFQVQQFLDMNPPFPQPRLSFDMGATPLYKGDLKAGALGRPTSHPLFTPTPQYFSTDGMISSDTYQQTWPEVGLIPDMWSIDLNKSLMASLSEDNATGL</sequence>
<organism evidence="6 7">
    <name type="scientific">Batrachochytrium salamandrivorans</name>
    <dbReference type="NCBI Taxonomy" id="1357716"/>
    <lineage>
        <taxon>Eukaryota</taxon>
        <taxon>Fungi</taxon>
        <taxon>Fungi incertae sedis</taxon>
        <taxon>Chytridiomycota</taxon>
        <taxon>Chytridiomycota incertae sedis</taxon>
        <taxon>Chytridiomycetes</taxon>
        <taxon>Rhizophydiales</taxon>
        <taxon>Rhizophydiales incertae sedis</taxon>
        <taxon>Batrachochytrium</taxon>
    </lineage>
</organism>
<reference evidence="6 7" key="1">
    <citation type="submission" date="2021-02" db="EMBL/GenBank/DDBJ databases">
        <title>Variation within the Batrachochytrium salamandrivorans European outbreak.</title>
        <authorList>
            <person name="Kelly M."/>
            <person name="Pasmans F."/>
            <person name="Shea T.P."/>
            <person name="Munoz J.F."/>
            <person name="Carranza S."/>
            <person name="Cuomo C.A."/>
            <person name="Martel A."/>
        </authorList>
    </citation>
    <scope>NUCLEOTIDE SEQUENCE [LARGE SCALE GENOMIC DNA]</scope>
    <source>
        <strain evidence="6 7">AMFP18/2</strain>
    </source>
</reference>
<dbReference type="CDD" id="cd01389">
    <property type="entry name" value="HMG-box_ROX1-like"/>
    <property type="match status" value="1"/>
</dbReference>
<dbReference type="InterPro" id="IPR050140">
    <property type="entry name" value="SRY-related_HMG-box_TF-like"/>
</dbReference>
<dbReference type="PROSITE" id="PS50118">
    <property type="entry name" value="HMG_BOX_2"/>
    <property type="match status" value="1"/>
</dbReference>
<feature type="compositionally biased region" description="Polar residues" evidence="4">
    <location>
        <begin position="73"/>
        <end position="97"/>
    </location>
</feature>
<keyword evidence="7" id="KW-1185">Reference proteome</keyword>
<feature type="domain" description="HMG box" evidence="5">
    <location>
        <begin position="481"/>
        <end position="552"/>
    </location>
</feature>
<dbReference type="SMART" id="SM00398">
    <property type="entry name" value="HMG"/>
    <property type="match status" value="1"/>
</dbReference>
<dbReference type="InterPro" id="IPR009071">
    <property type="entry name" value="HMG_box_dom"/>
</dbReference>
<keyword evidence="3" id="KW-0539">Nucleus</keyword>
<proteinExistence type="predicted"/>
<accession>A0ABQ8FM41</accession>
<dbReference type="Proteomes" id="UP001648503">
    <property type="component" value="Unassembled WGS sequence"/>
</dbReference>
<feature type="region of interest" description="Disordered" evidence="4">
    <location>
        <begin position="275"/>
        <end position="299"/>
    </location>
</feature>
<evidence type="ECO:0000256" key="1">
    <source>
        <dbReference type="ARBA" id="ARBA00023125"/>
    </source>
</evidence>
<evidence type="ECO:0000313" key="7">
    <source>
        <dbReference type="Proteomes" id="UP001648503"/>
    </source>
</evidence>
<evidence type="ECO:0000256" key="2">
    <source>
        <dbReference type="ARBA" id="ARBA00023163"/>
    </source>
</evidence>